<protein>
    <submittedName>
        <fullName evidence="2">Uncharacterized protein</fullName>
    </submittedName>
</protein>
<feature type="compositionally biased region" description="Polar residues" evidence="1">
    <location>
        <begin position="675"/>
        <end position="698"/>
    </location>
</feature>
<name>A0A317XTZ1_9BASI</name>
<proteinExistence type="predicted"/>
<feature type="compositionally biased region" description="Polar residues" evidence="1">
    <location>
        <begin position="475"/>
        <end position="485"/>
    </location>
</feature>
<feature type="compositionally biased region" description="Polar residues" evidence="1">
    <location>
        <begin position="545"/>
        <end position="559"/>
    </location>
</feature>
<organism evidence="2 3">
    <name type="scientific">Testicularia cyperi</name>
    <dbReference type="NCBI Taxonomy" id="1882483"/>
    <lineage>
        <taxon>Eukaryota</taxon>
        <taxon>Fungi</taxon>
        <taxon>Dikarya</taxon>
        <taxon>Basidiomycota</taxon>
        <taxon>Ustilaginomycotina</taxon>
        <taxon>Ustilaginomycetes</taxon>
        <taxon>Ustilaginales</taxon>
        <taxon>Anthracoideaceae</taxon>
        <taxon>Testicularia</taxon>
    </lineage>
</organism>
<dbReference type="OrthoDB" id="2551712at2759"/>
<feature type="compositionally biased region" description="Polar residues" evidence="1">
    <location>
        <begin position="571"/>
        <end position="584"/>
    </location>
</feature>
<feature type="compositionally biased region" description="Basic and acidic residues" evidence="1">
    <location>
        <begin position="529"/>
        <end position="539"/>
    </location>
</feature>
<reference evidence="2 3" key="1">
    <citation type="journal article" date="2018" name="Mol. Biol. Evol.">
        <title>Broad Genomic Sampling Reveals a Smut Pathogenic Ancestry of the Fungal Clade Ustilaginomycotina.</title>
        <authorList>
            <person name="Kijpornyongpan T."/>
            <person name="Mondo S.J."/>
            <person name="Barry K."/>
            <person name="Sandor L."/>
            <person name="Lee J."/>
            <person name="Lipzen A."/>
            <person name="Pangilinan J."/>
            <person name="LaButti K."/>
            <person name="Hainaut M."/>
            <person name="Henrissat B."/>
            <person name="Grigoriev I.V."/>
            <person name="Spatafora J.W."/>
            <person name="Aime M.C."/>
        </authorList>
    </citation>
    <scope>NUCLEOTIDE SEQUENCE [LARGE SCALE GENOMIC DNA]</scope>
    <source>
        <strain evidence="2 3">MCA 3645</strain>
    </source>
</reference>
<feature type="compositionally biased region" description="Polar residues" evidence="1">
    <location>
        <begin position="492"/>
        <end position="501"/>
    </location>
</feature>
<accession>A0A317XTZ1</accession>
<feature type="region of interest" description="Disordered" evidence="1">
    <location>
        <begin position="472"/>
        <end position="612"/>
    </location>
</feature>
<dbReference type="AlphaFoldDB" id="A0A317XTZ1"/>
<gene>
    <name evidence="2" type="ORF">BCV70DRAFT_205145</name>
</gene>
<feature type="compositionally biased region" description="Polar residues" evidence="1">
    <location>
        <begin position="850"/>
        <end position="860"/>
    </location>
</feature>
<feature type="region of interest" description="Disordered" evidence="1">
    <location>
        <begin position="210"/>
        <end position="230"/>
    </location>
</feature>
<dbReference type="Proteomes" id="UP000246740">
    <property type="component" value="Unassembled WGS sequence"/>
</dbReference>
<sequence>MAAAQSMRRAATPAALVRSCPWIERACVPCCTCSHRVDLLAYGAEVLHCTVQYIEHHWDRAALVWEVLEVNSSMQYIVTRGLVPLSFGLSVLPLLAHLSSHCAGLWPSLLDSWPILAELAVDQCRDGEGLFALQTGTAHAFCDRPGYSAQELASSSLLAYSVFHTPFLMTSSIDSTPSSPCLVPSSASPSAVLTSTNHSRTHYPHHHQLVSASTVEASAPSSPVSSSRQPSTLLVQLAPAAEVMSALAARRPSLTPSSPASRRGSWVDIPAITTSASRRGSRVDLVINASNMTADNPTESTLADASTKLQAQSAAAAATKAAIGNLLSSLAQPPRDASGHLLSETSRVAPLSDSQGTKRKFDSDSDLDMFLGTSAADIQLPSDPARRASIINLATVAAAAVLQSQVAQRRLSVARSEHDQKRQRVEQLGLLVEQARMASVGTTNADVARKLENATQNAAIAAVLANTLGLAPHDTSGTSNPSSPLSPARQPSPLSRRTSITPVMAAPATPRTPRKEPQPSNMIKGETPAAEKENEDHVDPPTSPSSPLAQSVQSESNAASEDKCSVIVGASTDSESTTTQSKSEPASGEPVDETTVAAATESEPVVGQDQQEWDSTVASEGFLDEAKEVANHYSRFYRFEKEWAQKALELEHRRASVRIDPLAPPTEAAAVLSSVRGSRATSPTLQRSAPETRINSRGASPAFDASLKTMALPGLSTSSSSTGLATVLSTFADLIEHRQRSCSGLEALAKQAKELPVKRLSQPNPQFRTTFGEFSWHKRPSQSSSLATSSRADALASSLSTGTTQTPSISETSGDVEADYDAVSDATSSLKAPNKEDQAQDSVADPPATPRSTMSIASML</sequence>
<keyword evidence="3" id="KW-1185">Reference proteome</keyword>
<dbReference type="InParanoid" id="A0A317XTZ1"/>
<feature type="compositionally biased region" description="Polar residues" evidence="1">
    <location>
        <begin position="801"/>
        <end position="813"/>
    </location>
</feature>
<evidence type="ECO:0000313" key="3">
    <source>
        <dbReference type="Proteomes" id="UP000246740"/>
    </source>
</evidence>
<evidence type="ECO:0000313" key="2">
    <source>
        <dbReference type="EMBL" id="PWZ01370.1"/>
    </source>
</evidence>
<evidence type="ECO:0000256" key="1">
    <source>
        <dbReference type="SAM" id="MobiDB-lite"/>
    </source>
</evidence>
<feature type="region of interest" description="Disordered" evidence="1">
    <location>
        <begin position="334"/>
        <end position="363"/>
    </location>
</feature>
<dbReference type="EMBL" id="KZ819190">
    <property type="protein sequence ID" value="PWZ01370.1"/>
    <property type="molecule type" value="Genomic_DNA"/>
</dbReference>
<feature type="region of interest" description="Disordered" evidence="1">
    <location>
        <begin position="675"/>
        <end position="699"/>
    </location>
</feature>
<feature type="region of interest" description="Disordered" evidence="1">
    <location>
        <begin position="796"/>
        <end position="860"/>
    </location>
</feature>